<proteinExistence type="predicted"/>
<dbReference type="RefSeq" id="WP_380113591.1">
    <property type="nucleotide sequence ID" value="NZ_JBHSIU010000009.1"/>
</dbReference>
<comment type="caution">
    <text evidence="1">The sequence shown here is derived from an EMBL/GenBank/DDBJ whole genome shotgun (WGS) entry which is preliminary data.</text>
</comment>
<dbReference type="Proteomes" id="UP001595912">
    <property type="component" value="Unassembled WGS sequence"/>
</dbReference>
<keyword evidence="2" id="KW-1185">Reference proteome</keyword>
<sequence>MNELTPTAKVCVGALTAGGAALFEADADGAAPAAASAACAESASAVPAGSPDACSVAATSDR</sequence>
<name>A0ABV9VP46_9ACTN</name>
<evidence type="ECO:0000313" key="2">
    <source>
        <dbReference type="Proteomes" id="UP001595912"/>
    </source>
</evidence>
<accession>A0ABV9VP46</accession>
<gene>
    <name evidence="1" type="ORF">ACFPIJ_05970</name>
</gene>
<dbReference type="EMBL" id="JBHSIU010000009">
    <property type="protein sequence ID" value="MFC4997366.1"/>
    <property type="molecule type" value="Genomic_DNA"/>
</dbReference>
<organism evidence="1 2">
    <name type="scientific">Dactylosporangium cerinum</name>
    <dbReference type="NCBI Taxonomy" id="1434730"/>
    <lineage>
        <taxon>Bacteria</taxon>
        <taxon>Bacillati</taxon>
        <taxon>Actinomycetota</taxon>
        <taxon>Actinomycetes</taxon>
        <taxon>Micromonosporales</taxon>
        <taxon>Micromonosporaceae</taxon>
        <taxon>Dactylosporangium</taxon>
    </lineage>
</organism>
<reference evidence="2" key="1">
    <citation type="journal article" date="2019" name="Int. J. Syst. Evol. Microbiol.">
        <title>The Global Catalogue of Microorganisms (GCM) 10K type strain sequencing project: providing services to taxonomists for standard genome sequencing and annotation.</title>
        <authorList>
            <consortium name="The Broad Institute Genomics Platform"/>
            <consortium name="The Broad Institute Genome Sequencing Center for Infectious Disease"/>
            <person name="Wu L."/>
            <person name="Ma J."/>
        </authorList>
    </citation>
    <scope>NUCLEOTIDE SEQUENCE [LARGE SCALE GENOMIC DNA]</scope>
    <source>
        <strain evidence="2">CGMCC 4.7152</strain>
    </source>
</reference>
<evidence type="ECO:0000313" key="1">
    <source>
        <dbReference type="EMBL" id="MFC4997366.1"/>
    </source>
</evidence>
<protein>
    <submittedName>
        <fullName evidence="1">Uncharacterized protein</fullName>
    </submittedName>
</protein>